<evidence type="ECO:0000256" key="4">
    <source>
        <dbReference type="ARBA" id="ARBA00022475"/>
    </source>
</evidence>
<comment type="subunit">
    <text evidence="15">At low DSF concentrations, interacts with RpfF.</text>
</comment>
<dbReference type="GO" id="GO:0005524">
    <property type="term" value="F:ATP binding"/>
    <property type="evidence" value="ECO:0007669"/>
    <property type="project" value="UniProtKB-KW"/>
</dbReference>
<dbReference type="GO" id="GO:0000155">
    <property type="term" value="F:phosphorelay sensor kinase activity"/>
    <property type="evidence" value="ECO:0007669"/>
    <property type="project" value="InterPro"/>
</dbReference>
<gene>
    <name evidence="26" type="ORF">FYK34_06495</name>
</gene>
<dbReference type="SMART" id="SM00387">
    <property type="entry name" value="HATPase_c"/>
    <property type="match status" value="1"/>
</dbReference>
<dbReference type="Gene3D" id="1.10.287.130">
    <property type="match status" value="1"/>
</dbReference>
<dbReference type="InterPro" id="IPR036641">
    <property type="entry name" value="HPT_dom_sf"/>
</dbReference>
<accession>A0A5C1DH57</accession>
<keyword evidence="8" id="KW-0547">Nucleotide-binding</keyword>
<evidence type="ECO:0000256" key="9">
    <source>
        <dbReference type="ARBA" id="ARBA00022777"/>
    </source>
</evidence>
<feature type="modified residue" description="Phosphohistidine" evidence="18">
    <location>
        <position position="887"/>
    </location>
</feature>
<dbReference type="SUPFAM" id="SSF55874">
    <property type="entry name" value="ATPase domain of HSP90 chaperone/DNA topoisomerase II/histidine kinase"/>
    <property type="match status" value="1"/>
</dbReference>
<keyword evidence="6" id="KW-0808">Transferase</keyword>
<dbReference type="CDD" id="cd17546">
    <property type="entry name" value="REC_hyHK_CKI1_RcsC-like"/>
    <property type="match status" value="2"/>
</dbReference>
<evidence type="ECO:0000256" key="3">
    <source>
        <dbReference type="ARBA" id="ARBA00012438"/>
    </source>
</evidence>
<feature type="region of interest" description="Disordered" evidence="21">
    <location>
        <begin position="1"/>
        <end position="30"/>
    </location>
</feature>
<evidence type="ECO:0000313" key="26">
    <source>
        <dbReference type="EMBL" id="QEL55239.1"/>
    </source>
</evidence>
<evidence type="ECO:0000256" key="1">
    <source>
        <dbReference type="ARBA" id="ARBA00000085"/>
    </source>
</evidence>
<dbReference type="FunFam" id="3.30.565.10:FF:000010">
    <property type="entry name" value="Sensor histidine kinase RcsC"/>
    <property type="match status" value="1"/>
</dbReference>
<keyword evidence="4" id="KW-1003">Cell membrane</keyword>
<dbReference type="InterPro" id="IPR004358">
    <property type="entry name" value="Sig_transdc_His_kin-like_C"/>
</dbReference>
<dbReference type="GO" id="GO:0005886">
    <property type="term" value="C:plasma membrane"/>
    <property type="evidence" value="ECO:0007669"/>
    <property type="project" value="UniProtKB-SubCell"/>
</dbReference>
<evidence type="ECO:0000256" key="17">
    <source>
        <dbReference type="ARBA" id="ARBA00070152"/>
    </source>
</evidence>
<evidence type="ECO:0000259" key="25">
    <source>
        <dbReference type="PROSITE" id="PS50894"/>
    </source>
</evidence>
<evidence type="ECO:0000256" key="16">
    <source>
        <dbReference type="ARBA" id="ARBA00068150"/>
    </source>
</evidence>
<evidence type="ECO:0000256" key="21">
    <source>
        <dbReference type="SAM" id="MobiDB-lite"/>
    </source>
</evidence>
<sequence>MPPPLRQVAGQPGRPIPAHRHGSGKVSLPGLSPRLAAAARQGSSRRLSPRRSIMLGFSATLTIVLGVVLLSVWMQSRLADQWYDVSRVMSKRYQLMLSCTQHLGFANLYLSKFKHGGGSDGDRFKLELSQIAAALREYRASGPLNEESRQLLGRVDAYLQAYAGDLQRLQNARAAGASDAELAFLLGDENDKLLALAINRLTETSRKGIEHASQSIDQQIHDQGLISLLAAVAATLAIWLTALITLRTILQHDTAREAAIGALQQEVKQRAQAERALAHNRDHLEELVAERTAELQTAKEAAVAATQAKSAFVANVSHEIRTPINAILGMTHVLGTSPLNAEQRRYLEMLRLSGHSLLGIINDILDFSKIEAGRMTLTPERFQLDNMLNALGGIMAMYAGNKPIELILSVSPDVPQTLHGDDMRWQQVLVNLAGNAIKFTETGEVAVEVTLRQREGDRATLRFAVSDTGIGISPAQQAMLFQPFSQADGSTTRRFGGTGLGLAISRHLIELMGGTLQLESQLGAGSRFWFDIALGCPESAPQAPTHAVGMGRMRALVADDNPHSRECLQAIMEAWRWDVECVASGQDALRLQQARANRSEAFDLILADWAMPDMNGLSLLRKLREAGCRNLPVVAMVNAFARDSLDASSLAHPADAVLHKPITGSSLFDAVMEAKARRRGDGAHAAPGGNAVEAIDLDGARLLLVEDNPFNQSVAVALLKPTGARVEIAANGEEAVERLRQQPDAFDLVLMDVQMPILDGYGATRKIREELGLRLPIVAMSAGVMQEERARCREAGMDDFVGKPIDVPQLFAVLSQHLAPRRQASDAQAAPAPPASKAPPEHLADMAVDAVMLSVARHVAQQARAPLQALQSAWEANRFDELKQGLHNMRGSMGLLGGPGLIQVTQTLEHSVGTLSRAACLPLWATLEHEYETMLQTARQLCAAAPPPPSPSAPASLQASDLNDLLALLSQSNVAACDRYASLRPALLSEFGPERMAQADQAMQRLDFTACRGLLSTPPDEPRPPA</sequence>
<comment type="subcellular location">
    <subcellularLocation>
        <location evidence="2">Cell membrane</location>
        <topology evidence="2">Multi-pass membrane protein</topology>
    </subcellularLocation>
</comment>
<dbReference type="Pfam" id="PF02518">
    <property type="entry name" value="HATPase_c"/>
    <property type="match status" value="1"/>
</dbReference>
<feature type="domain" description="Response regulatory" evidence="24">
    <location>
        <begin position="554"/>
        <end position="675"/>
    </location>
</feature>
<keyword evidence="9" id="KW-0418">Kinase</keyword>
<dbReference type="PANTHER" id="PTHR45339:SF1">
    <property type="entry name" value="HYBRID SIGNAL TRANSDUCTION HISTIDINE KINASE J"/>
    <property type="match status" value="1"/>
</dbReference>
<evidence type="ECO:0000313" key="27">
    <source>
        <dbReference type="Proteomes" id="UP000322079"/>
    </source>
</evidence>
<dbReference type="Pfam" id="PF01627">
    <property type="entry name" value="Hpt"/>
    <property type="match status" value="1"/>
</dbReference>
<dbReference type="CDD" id="cd16922">
    <property type="entry name" value="HATPase_EvgS-ArcB-TorS-like"/>
    <property type="match status" value="1"/>
</dbReference>
<feature type="transmembrane region" description="Helical" evidence="22">
    <location>
        <begin position="225"/>
        <end position="246"/>
    </location>
</feature>
<reference evidence="26 27" key="1">
    <citation type="submission" date="2019-08" db="EMBL/GenBank/DDBJ databases">
        <title>Chromobacterium paludis, a novel bacterium isolated from a Maryland marsh pond.</title>
        <authorList>
            <person name="Blackburn M.B."/>
            <person name="Gundersen-Rindal D.E."/>
        </authorList>
    </citation>
    <scope>NUCLEOTIDE SEQUENCE [LARGE SCALE GENOMIC DNA]</scope>
    <source>
        <strain evidence="27">IIBBL 257-1</strain>
    </source>
</reference>
<evidence type="ECO:0000256" key="18">
    <source>
        <dbReference type="PROSITE-ProRule" id="PRU00110"/>
    </source>
</evidence>
<feature type="domain" description="HPt" evidence="25">
    <location>
        <begin position="848"/>
        <end position="944"/>
    </location>
</feature>
<dbReference type="SMART" id="SM00448">
    <property type="entry name" value="REC"/>
    <property type="match status" value="2"/>
</dbReference>
<dbReference type="InterPro" id="IPR036890">
    <property type="entry name" value="HATPase_C_sf"/>
</dbReference>
<protein>
    <recommendedName>
        <fullName evidence="16">Sensory/regulatory protein RpfC</fullName>
        <ecNumber evidence="3">2.7.13.3</ecNumber>
    </recommendedName>
    <alternativeName>
        <fullName evidence="17">Virulence sensor protein BvgS</fullName>
    </alternativeName>
</protein>
<dbReference type="EC" id="2.7.13.3" evidence="3"/>
<keyword evidence="12" id="KW-0902">Two-component regulatory system</keyword>
<dbReference type="PROSITE" id="PS50110">
    <property type="entry name" value="RESPONSE_REGULATORY"/>
    <property type="match status" value="2"/>
</dbReference>
<dbReference type="InterPro" id="IPR008207">
    <property type="entry name" value="Sig_transdc_His_kin_Hpt_dom"/>
</dbReference>
<evidence type="ECO:0000259" key="23">
    <source>
        <dbReference type="PROSITE" id="PS50109"/>
    </source>
</evidence>
<dbReference type="Gene3D" id="3.30.565.10">
    <property type="entry name" value="Histidine kinase-like ATPase, C-terminal domain"/>
    <property type="match status" value="1"/>
</dbReference>
<comment type="function">
    <text evidence="14">Member of the two-component regulatory system BvgS/BvgA. Phosphorylates BvgA via a four-step phosphorelay in response to environmental signals.</text>
</comment>
<keyword evidence="13 22" id="KW-0472">Membrane</keyword>
<feature type="domain" description="Histidine kinase" evidence="23">
    <location>
        <begin position="315"/>
        <end position="536"/>
    </location>
</feature>
<dbReference type="InterPro" id="IPR005467">
    <property type="entry name" value="His_kinase_dom"/>
</dbReference>
<evidence type="ECO:0000256" key="10">
    <source>
        <dbReference type="ARBA" id="ARBA00022840"/>
    </source>
</evidence>
<feature type="domain" description="Response regulatory" evidence="24">
    <location>
        <begin position="701"/>
        <end position="818"/>
    </location>
</feature>
<dbReference type="InterPro" id="IPR003594">
    <property type="entry name" value="HATPase_dom"/>
</dbReference>
<dbReference type="SMART" id="SM00388">
    <property type="entry name" value="HisKA"/>
    <property type="match status" value="1"/>
</dbReference>
<dbReference type="SUPFAM" id="SSF47384">
    <property type="entry name" value="Homodimeric domain of signal transducing histidine kinase"/>
    <property type="match status" value="1"/>
</dbReference>
<dbReference type="FunFam" id="1.10.287.130:FF:000002">
    <property type="entry name" value="Two-component osmosensing histidine kinase"/>
    <property type="match status" value="1"/>
</dbReference>
<dbReference type="Pfam" id="PF00512">
    <property type="entry name" value="HisKA"/>
    <property type="match status" value="1"/>
</dbReference>
<evidence type="ECO:0000256" key="14">
    <source>
        <dbReference type="ARBA" id="ARBA00058004"/>
    </source>
</evidence>
<evidence type="ECO:0000256" key="11">
    <source>
        <dbReference type="ARBA" id="ARBA00022989"/>
    </source>
</evidence>
<evidence type="ECO:0000256" key="12">
    <source>
        <dbReference type="ARBA" id="ARBA00023012"/>
    </source>
</evidence>
<keyword evidence="10" id="KW-0067">ATP-binding</keyword>
<evidence type="ECO:0000256" key="5">
    <source>
        <dbReference type="ARBA" id="ARBA00022553"/>
    </source>
</evidence>
<dbReference type="SUPFAM" id="SSF52172">
    <property type="entry name" value="CheY-like"/>
    <property type="match status" value="2"/>
</dbReference>
<keyword evidence="11 22" id="KW-1133">Transmembrane helix</keyword>
<dbReference type="SUPFAM" id="SSF47226">
    <property type="entry name" value="Histidine-containing phosphotransfer domain, HPT domain"/>
    <property type="match status" value="1"/>
</dbReference>
<dbReference type="PROSITE" id="PS50109">
    <property type="entry name" value="HIS_KIN"/>
    <property type="match status" value="1"/>
</dbReference>
<dbReference type="PRINTS" id="PR00344">
    <property type="entry name" value="BCTRLSENSOR"/>
</dbReference>
<dbReference type="PROSITE" id="PS50894">
    <property type="entry name" value="HPT"/>
    <property type="match status" value="1"/>
</dbReference>
<evidence type="ECO:0000256" key="19">
    <source>
        <dbReference type="PROSITE-ProRule" id="PRU00169"/>
    </source>
</evidence>
<dbReference type="Proteomes" id="UP000322079">
    <property type="component" value="Chromosome"/>
</dbReference>
<evidence type="ECO:0000256" key="13">
    <source>
        <dbReference type="ARBA" id="ARBA00023136"/>
    </source>
</evidence>
<evidence type="ECO:0000256" key="22">
    <source>
        <dbReference type="SAM" id="Phobius"/>
    </source>
</evidence>
<evidence type="ECO:0000256" key="2">
    <source>
        <dbReference type="ARBA" id="ARBA00004651"/>
    </source>
</evidence>
<evidence type="ECO:0000256" key="6">
    <source>
        <dbReference type="ARBA" id="ARBA00022679"/>
    </source>
</evidence>
<feature type="transmembrane region" description="Helical" evidence="22">
    <location>
        <begin position="53"/>
        <end position="73"/>
    </location>
</feature>
<dbReference type="Gene3D" id="1.20.120.160">
    <property type="entry name" value="HPT domain"/>
    <property type="match status" value="1"/>
</dbReference>
<dbReference type="InterPro" id="IPR003661">
    <property type="entry name" value="HisK_dim/P_dom"/>
</dbReference>
<organism evidence="26 27">
    <name type="scientific">Chromobacterium paludis</name>
    <dbReference type="NCBI Taxonomy" id="2605945"/>
    <lineage>
        <taxon>Bacteria</taxon>
        <taxon>Pseudomonadati</taxon>
        <taxon>Pseudomonadota</taxon>
        <taxon>Betaproteobacteria</taxon>
        <taxon>Neisseriales</taxon>
        <taxon>Chromobacteriaceae</taxon>
        <taxon>Chromobacterium</taxon>
    </lineage>
</organism>
<comment type="catalytic activity">
    <reaction evidence="1">
        <text>ATP + protein L-histidine = ADP + protein N-phospho-L-histidine.</text>
        <dbReference type="EC" id="2.7.13.3"/>
    </reaction>
</comment>
<keyword evidence="27" id="KW-1185">Reference proteome</keyword>
<feature type="coiled-coil region" evidence="20">
    <location>
        <begin position="270"/>
        <end position="301"/>
    </location>
</feature>
<evidence type="ECO:0000256" key="20">
    <source>
        <dbReference type="SAM" id="Coils"/>
    </source>
</evidence>
<dbReference type="InterPro" id="IPR011006">
    <property type="entry name" value="CheY-like_superfamily"/>
</dbReference>
<feature type="modified residue" description="4-aspartylphosphate" evidence="19">
    <location>
        <position position="608"/>
    </location>
</feature>
<feature type="modified residue" description="4-aspartylphosphate" evidence="19">
    <location>
        <position position="752"/>
    </location>
</feature>
<keyword evidence="7 22" id="KW-0812">Transmembrane</keyword>
<dbReference type="InterPro" id="IPR036097">
    <property type="entry name" value="HisK_dim/P_sf"/>
</dbReference>
<dbReference type="Gene3D" id="3.40.50.2300">
    <property type="match status" value="2"/>
</dbReference>
<keyword evidence="5 19" id="KW-0597">Phosphoprotein</keyword>
<dbReference type="PANTHER" id="PTHR45339">
    <property type="entry name" value="HYBRID SIGNAL TRANSDUCTION HISTIDINE KINASE J"/>
    <property type="match status" value="1"/>
</dbReference>
<dbReference type="CDD" id="cd00082">
    <property type="entry name" value="HisKA"/>
    <property type="match status" value="1"/>
</dbReference>
<evidence type="ECO:0000259" key="24">
    <source>
        <dbReference type="PROSITE" id="PS50110"/>
    </source>
</evidence>
<evidence type="ECO:0000256" key="7">
    <source>
        <dbReference type="ARBA" id="ARBA00022692"/>
    </source>
</evidence>
<evidence type="ECO:0000256" key="15">
    <source>
        <dbReference type="ARBA" id="ARBA00064003"/>
    </source>
</evidence>
<name>A0A5C1DH57_9NEIS</name>
<dbReference type="Pfam" id="PF00072">
    <property type="entry name" value="Response_reg"/>
    <property type="match status" value="2"/>
</dbReference>
<dbReference type="AlphaFoldDB" id="A0A5C1DH57"/>
<proteinExistence type="predicted"/>
<evidence type="ECO:0000256" key="8">
    <source>
        <dbReference type="ARBA" id="ARBA00022741"/>
    </source>
</evidence>
<dbReference type="KEGG" id="chrm:FYK34_06495"/>
<dbReference type="EMBL" id="CP043473">
    <property type="protein sequence ID" value="QEL55239.1"/>
    <property type="molecule type" value="Genomic_DNA"/>
</dbReference>
<keyword evidence="20" id="KW-0175">Coiled coil</keyword>
<dbReference type="InterPro" id="IPR001789">
    <property type="entry name" value="Sig_transdc_resp-reg_receiver"/>
</dbReference>